<keyword evidence="1" id="KW-0472">Membrane</keyword>
<feature type="transmembrane region" description="Helical" evidence="1">
    <location>
        <begin position="49"/>
        <end position="69"/>
    </location>
</feature>
<name>A0A1W2AV53_9HYPH</name>
<sequence length="210" mass="22284">MTNSYPAGSPPSPSLMPTKDEVLRYFSGVALMMLGRKEGLARLDISPDGFWQSFYAIAIAAPAIAFSWIEYESMERSGPVSHLGSFQVYGAHALADALAWLVPVLFLMMIAKRIGYGRKVSPLVVATNWAGALIAWALAPYLALVVLFGMNAGLAIVGTILSWATLILTARLIQTVVGDWAAAIGITVLMLAAGLVSYGAVIDLTGVPLI</sequence>
<accession>A0A1W2AV53</accession>
<keyword evidence="3" id="KW-1185">Reference proteome</keyword>
<feature type="transmembrane region" description="Helical" evidence="1">
    <location>
        <begin position="154"/>
        <end position="173"/>
    </location>
</feature>
<dbReference type="Proteomes" id="UP000192656">
    <property type="component" value="Unassembled WGS sequence"/>
</dbReference>
<feature type="transmembrane region" description="Helical" evidence="1">
    <location>
        <begin position="89"/>
        <end position="111"/>
    </location>
</feature>
<dbReference type="RefSeq" id="WP_244556846.1">
    <property type="nucleotide sequence ID" value="NZ_FWXR01000005.1"/>
</dbReference>
<proteinExistence type="predicted"/>
<evidence type="ECO:0008006" key="4">
    <source>
        <dbReference type="Google" id="ProtNLM"/>
    </source>
</evidence>
<dbReference type="AlphaFoldDB" id="A0A1W2AV53"/>
<gene>
    <name evidence="2" type="ORF">SAMN06297251_10593</name>
</gene>
<dbReference type="STRING" id="937218.SAMN06297251_10593"/>
<dbReference type="EMBL" id="FWXR01000005">
    <property type="protein sequence ID" value="SMC64382.1"/>
    <property type="molecule type" value="Genomic_DNA"/>
</dbReference>
<evidence type="ECO:0000313" key="2">
    <source>
        <dbReference type="EMBL" id="SMC64382.1"/>
    </source>
</evidence>
<keyword evidence="1" id="KW-0812">Transmembrane</keyword>
<feature type="transmembrane region" description="Helical" evidence="1">
    <location>
        <begin position="180"/>
        <end position="201"/>
    </location>
</feature>
<reference evidence="2 3" key="1">
    <citation type="submission" date="2017-04" db="EMBL/GenBank/DDBJ databases">
        <authorList>
            <person name="Afonso C.L."/>
            <person name="Miller P.J."/>
            <person name="Scott M.A."/>
            <person name="Spackman E."/>
            <person name="Goraichik I."/>
            <person name="Dimitrov K.M."/>
            <person name="Suarez D.L."/>
            <person name="Swayne D.E."/>
        </authorList>
    </citation>
    <scope>NUCLEOTIDE SEQUENCE [LARGE SCALE GENOMIC DNA]</scope>
    <source>
        <strain evidence="2 3">CGMCC 1.10972</strain>
    </source>
</reference>
<evidence type="ECO:0000256" key="1">
    <source>
        <dbReference type="SAM" id="Phobius"/>
    </source>
</evidence>
<evidence type="ECO:0000313" key="3">
    <source>
        <dbReference type="Proteomes" id="UP000192656"/>
    </source>
</evidence>
<organism evidence="2 3">
    <name type="scientific">Fulvimarina manganoxydans</name>
    <dbReference type="NCBI Taxonomy" id="937218"/>
    <lineage>
        <taxon>Bacteria</taxon>
        <taxon>Pseudomonadati</taxon>
        <taxon>Pseudomonadota</taxon>
        <taxon>Alphaproteobacteria</taxon>
        <taxon>Hyphomicrobiales</taxon>
        <taxon>Aurantimonadaceae</taxon>
        <taxon>Fulvimarina</taxon>
    </lineage>
</organism>
<protein>
    <recommendedName>
        <fullName evidence="4">Yip1 domain-containing protein</fullName>
    </recommendedName>
</protein>
<keyword evidence="1" id="KW-1133">Transmembrane helix</keyword>
<feature type="transmembrane region" description="Helical" evidence="1">
    <location>
        <begin position="123"/>
        <end position="148"/>
    </location>
</feature>